<dbReference type="KEGG" id="soe:110779185"/>
<dbReference type="AlphaFoldDB" id="A0A9R0HYG8"/>
<reference evidence="4" key="2">
    <citation type="submission" date="2025-08" db="UniProtKB">
        <authorList>
            <consortium name="RefSeq"/>
        </authorList>
    </citation>
    <scope>IDENTIFICATION</scope>
    <source>
        <tissue evidence="4">Leaf</tissue>
    </source>
</reference>
<dbReference type="Proteomes" id="UP000813463">
    <property type="component" value="Chromosome 1"/>
</dbReference>
<dbReference type="OrthoDB" id="1892673at2759"/>
<evidence type="ECO:0000313" key="3">
    <source>
        <dbReference type="Proteomes" id="UP000813463"/>
    </source>
</evidence>
<keyword evidence="2" id="KW-0472">Membrane</keyword>
<reference evidence="3" key="1">
    <citation type="journal article" date="2021" name="Nat. Commun.">
        <title>Genomic analyses provide insights into spinach domestication and the genetic basis of agronomic traits.</title>
        <authorList>
            <person name="Cai X."/>
            <person name="Sun X."/>
            <person name="Xu C."/>
            <person name="Sun H."/>
            <person name="Wang X."/>
            <person name="Ge C."/>
            <person name="Zhang Z."/>
            <person name="Wang Q."/>
            <person name="Fei Z."/>
            <person name="Jiao C."/>
            <person name="Wang Q."/>
        </authorList>
    </citation>
    <scope>NUCLEOTIDE SEQUENCE [LARGE SCALE GENOMIC DNA]</scope>
    <source>
        <strain evidence="3">cv. Varoflay</strain>
    </source>
</reference>
<evidence type="ECO:0008006" key="5">
    <source>
        <dbReference type="Google" id="ProtNLM"/>
    </source>
</evidence>
<gene>
    <name evidence="4" type="primary">LOC110779185</name>
</gene>
<feature type="transmembrane region" description="Helical" evidence="2">
    <location>
        <begin position="72"/>
        <end position="93"/>
    </location>
</feature>
<accession>A0A9R0HYG8</accession>
<organism evidence="3 4">
    <name type="scientific">Spinacia oleracea</name>
    <name type="common">Spinach</name>
    <dbReference type="NCBI Taxonomy" id="3562"/>
    <lineage>
        <taxon>Eukaryota</taxon>
        <taxon>Viridiplantae</taxon>
        <taxon>Streptophyta</taxon>
        <taxon>Embryophyta</taxon>
        <taxon>Tracheophyta</taxon>
        <taxon>Spermatophyta</taxon>
        <taxon>Magnoliopsida</taxon>
        <taxon>eudicotyledons</taxon>
        <taxon>Gunneridae</taxon>
        <taxon>Pentapetalae</taxon>
        <taxon>Caryophyllales</taxon>
        <taxon>Chenopodiaceae</taxon>
        <taxon>Chenopodioideae</taxon>
        <taxon>Anserineae</taxon>
        <taxon>Spinacia</taxon>
    </lineage>
</organism>
<keyword evidence="2" id="KW-0812">Transmembrane</keyword>
<evidence type="ECO:0000256" key="2">
    <source>
        <dbReference type="SAM" id="Phobius"/>
    </source>
</evidence>
<keyword evidence="2" id="KW-1133">Transmembrane helix</keyword>
<proteinExistence type="predicted"/>
<name>A0A9R0HYG8_SPIOL</name>
<feature type="compositionally biased region" description="Basic and acidic residues" evidence="1">
    <location>
        <begin position="9"/>
        <end position="43"/>
    </location>
</feature>
<feature type="region of interest" description="Disordered" evidence="1">
    <location>
        <begin position="1"/>
        <end position="64"/>
    </location>
</feature>
<sequence length="125" mass="13522">MSWGGPNIDKGDVKIDPSNKGGDGDQSWRKTADTHKMTLEHVKAAGVEASQRPPGHGRGPGEVLHQRRRLPFSYTTMTIAGLAISAIIGYTVLYSKKKSEVDALDVARVATNTATPQNTQNIPRK</sequence>
<evidence type="ECO:0000313" key="4">
    <source>
        <dbReference type="RefSeq" id="XP_021839412.1"/>
    </source>
</evidence>
<dbReference type="GeneID" id="110779185"/>
<dbReference type="RefSeq" id="XP_021839412.1">
    <property type="nucleotide sequence ID" value="XM_021983720.2"/>
</dbReference>
<protein>
    <recommendedName>
        <fullName evidence="5">Transmembrane protein</fullName>
    </recommendedName>
</protein>
<keyword evidence="3" id="KW-1185">Reference proteome</keyword>
<evidence type="ECO:0000256" key="1">
    <source>
        <dbReference type="SAM" id="MobiDB-lite"/>
    </source>
</evidence>